<dbReference type="Gene3D" id="3.30.1120.10">
    <property type="match status" value="1"/>
</dbReference>
<dbReference type="InterPro" id="IPR024607">
    <property type="entry name" value="Sulfatase_CS"/>
</dbReference>
<dbReference type="PROSITE" id="PS00149">
    <property type="entry name" value="SULFATASE_2"/>
    <property type="match status" value="1"/>
</dbReference>
<dbReference type="PROSITE" id="PS00523">
    <property type="entry name" value="SULFATASE_1"/>
    <property type="match status" value="1"/>
</dbReference>
<keyword evidence="3" id="KW-0378">Hydrolase</keyword>
<dbReference type="Pfam" id="PF14707">
    <property type="entry name" value="Sulfatase_C"/>
    <property type="match status" value="1"/>
</dbReference>
<organism evidence="7 8">
    <name type="scientific">Agaribacillus aureus</name>
    <dbReference type="NCBI Taxonomy" id="3051825"/>
    <lineage>
        <taxon>Bacteria</taxon>
        <taxon>Pseudomonadati</taxon>
        <taxon>Bacteroidota</taxon>
        <taxon>Cytophagia</taxon>
        <taxon>Cytophagales</taxon>
        <taxon>Splendidivirgaceae</taxon>
        <taxon>Agaribacillus</taxon>
    </lineage>
</organism>
<dbReference type="InterPro" id="IPR050738">
    <property type="entry name" value="Sulfatase"/>
</dbReference>
<dbReference type="Pfam" id="PF00884">
    <property type="entry name" value="Sulfatase"/>
    <property type="match status" value="1"/>
</dbReference>
<dbReference type="SUPFAM" id="SSF53649">
    <property type="entry name" value="Alkaline phosphatase-like"/>
    <property type="match status" value="1"/>
</dbReference>
<feature type="domain" description="Sulfatase N-terminal" evidence="6">
    <location>
        <begin position="37"/>
        <end position="359"/>
    </location>
</feature>
<dbReference type="Gene3D" id="3.40.720.10">
    <property type="entry name" value="Alkaline Phosphatase, subunit A"/>
    <property type="match status" value="1"/>
</dbReference>
<evidence type="ECO:0000256" key="2">
    <source>
        <dbReference type="ARBA" id="ARBA00022723"/>
    </source>
</evidence>
<comment type="similarity">
    <text evidence="1">Belongs to the sulfatase family.</text>
</comment>
<feature type="chain" id="PRO_5045762239" evidence="5">
    <location>
        <begin position="24"/>
        <end position="474"/>
    </location>
</feature>
<dbReference type="PANTHER" id="PTHR42693:SF11">
    <property type="entry name" value="ARYLSULFATASE A"/>
    <property type="match status" value="1"/>
</dbReference>
<proteinExistence type="inferred from homology"/>
<feature type="signal peptide" evidence="5">
    <location>
        <begin position="1"/>
        <end position="23"/>
    </location>
</feature>
<dbReference type="RefSeq" id="WP_346757077.1">
    <property type="nucleotide sequence ID" value="NZ_JAUJEB010000001.1"/>
</dbReference>
<evidence type="ECO:0000256" key="3">
    <source>
        <dbReference type="ARBA" id="ARBA00022801"/>
    </source>
</evidence>
<comment type="caution">
    <text evidence="7">The sequence shown here is derived from an EMBL/GenBank/DDBJ whole genome shotgun (WGS) entry which is preliminary data.</text>
</comment>
<dbReference type="EMBL" id="JAUJEB010000001">
    <property type="protein sequence ID" value="MDN5211748.1"/>
    <property type="molecule type" value="Genomic_DNA"/>
</dbReference>
<gene>
    <name evidence="7" type="ORF">QQ020_06790</name>
</gene>
<name>A0ABT8L225_9BACT</name>
<evidence type="ECO:0000313" key="7">
    <source>
        <dbReference type="EMBL" id="MDN5211748.1"/>
    </source>
</evidence>
<evidence type="ECO:0000259" key="6">
    <source>
        <dbReference type="Pfam" id="PF00884"/>
    </source>
</evidence>
<dbReference type="InterPro" id="IPR017850">
    <property type="entry name" value="Alkaline_phosphatase_core_sf"/>
</dbReference>
<evidence type="ECO:0000256" key="4">
    <source>
        <dbReference type="ARBA" id="ARBA00022837"/>
    </source>
</evidence>
<accession>A0ABT8L225</accession>
<dbReference type="CDD" id="cd16026">
    <property type="entry name" value="GALNS_like"/>
    <property type="match status" value="1"/>
</dbReference>
<evidence type="ECO:0000256" key="5">
    <source>
        <dbReference type="SAM" id="SignalP"/>
    </source>
</evidence>
<sequence>MKNTLKNKPALSFWLLTLMLVLAGTDCLSQADTQRRPNFIIIFADDLGYGDLGVYGHPTIKTPHLDQMAAEGQKWTNFYVGASVCTPSRAALLTGRLPIRSGMCSDKHRVLFPDSHHGLPASEITLAEQLKSGGYKTACIGKWHLGHHQEYLPTNHGFDYYFGIPYSNDMDFIAKNKNGDYWKNEAAIKTEDFNVPLIRNTEIIERPANQNTITKRYAEEAVSFIKENKDQPFFIYLAHNLPHIPLFASEKFLGTSKRGLYGDVVEEIDHGVGQIMATLRAEGLDKNTIVVFTSDNGPWLPFKTHGGSAGLLRAGKGSTWEGGMREPCIFWSPGKIKPAVISDLGSTMDFFTTFSAMAGLPVPDDRIMDGIDLSATLVSKEKGPRQSILYYRGTSIYAARLGDYKAHFITQGVYGMFGEKEVHDPPILYNLSHDPSEQYNIADKHPEIIQQINELVRQHKSNLIKGKDQLADRN</sequence>
<dbReference type="InterPro" id="IPR000917">
    <property type="entry name" value="Sulfatase_N"/>
</dbReference>
<dbReference type="PANTHER" id="PTHR42693">
    <property type="entry name" value="ARYLSULFATASE FAMILY MEMBER"/>
    <property type="match status" value="1"/>
</dbReference>
<reference evidence="7" key="1">
    <citation type="submission" date="2023-06" db="EMBL/GenBank/DDBJ databases">
        <title>Genomic of Agaribacillus aureum.</title>
        <authorList>
            <person name="Wang G."/>
        </authorList>
    </citation>
    <scope>NUCLEOTIDE SEQUENCE</scope>
    <source>
        <strain evidence="7">BMA12</strain>
    </source>
</reference>
<evidence type="ECO:0000256" key="1">
    <source>
        <dbReference type="ARBA" id="ARBA00008779"/>
    </source>
</evidence>
<keyword evidence="2" id="KW-0479">Metal-binding</keyword>
<protein>
    <submittedName>
        <fullName evidence="7">Sulfatase</fullName>
    </submittedName>
</protein>
<keyword evidence="5" id="KW-0732">Signal</keyword>
<dbReference type="Proteomes" id="UP001172083">
    <property type="component" value="Unassembled WGS sequence"/>
</dbReference>
<keyword evidence="8" id="KW-1185">Reference proteome</keyword>
<keyword evidence="4" id="KW-0106">Calcium</keyword>
<evidence type="ECO:0000313" key="8">
    <source>
        <dbReference type="Proteomes" id="UP001172083"/>
    </source>
</evidence>